<evidence type="ECO:0000256" key="1">
    <source>
        <dbReference type="SAM" id="SignalP"/>
    </source>
</evidence>
<evidence type="ECO:0000313" key="3">
    <source>
        <dbReference type="EMBL" id="KGN79755.1"/>
    </source>
</evidence>
<dbReference type="RefSeq" id="WP_036846675.1">
    <property type="nucleotide sequence ID" value="NZ_CALTZT010000007.1"/>
</dbReference>
<proteinExistence type="predicted"/>
<dbReference type="Gene3D" id="3.40.1420.30">
    <property type="match status" value="1"/>
</dbReference>
<name>A0A099WXQ2_PORCN</name>
<accession>A0A099WXQ2</accession>
<feature type="domain" description="Putative beta-lactamase-inhibitor-like PepSY-like" evidence="2">
    <location>
        <begin position="22"/>
        <end position="56"/>
    </location>
</feature>
<gene>
    <name evidence="3" type="ORF">HQ35_07065</name>
</gene>
<comment type="caution">
    <text evidence="3">The sequence shown here is derived from an EMBL/GenBank/DDBJ whole genome shotgun (WGS) entry which is preliminary data.</text>
</comment>
<dbReference type="AlphaFoldDB" id="A0A099WXQ2"/>
<dbReference type="OrthoDB" id="710080at2"/>
<keyword evidence="4" id="KW-1185">Reference proteome</keyword>
<dbReference type="Pfam" id="PF11396">
    <property type="entry name" value="PepSY_like"/>
    <property type="match status" value="2"/>
</dbReference>
<dbReference type="EMBL" id="JQJD01000047">
    <property type="protein sequence ID" value="KGN79755.1"/>
    <property type="molecule type" value="Genomic_DNA"/>
</dbReference>
<protein>
    <recommendedName>
        <fullName evidence="2">Putative beta-lactamase-inhibitor-like PepSY-like domain-containing protein</fullName>
    </recommendedName>
</protein>
<dbReference type="InterPro" id="IPR021533">
    <property type="entry name" value="PepSY-like"/>
</dbReference>
<reference evidence="3 4" key="1">
    <citation type="submission" date="2014-08" db="EMBL/GenBank/DDBJ databases">
        <title>Porphyromonas cangingivalis strain:COT-109_OH1386 Genome sequencing.</title>
        <authorList>
            <person name="Wallis C."/>
            <person name="Deusch O."/>
            <person name="O'Flynn C."/>
            <person name="Davis I."/>
            <person name="Jospin G."/>
            <person name="Darling A.E."/>
            <person name="Coil D.A."/>
            <person name="Alexiev A."/>
            <person name="Horsfall A."/>
            <person name="Kirkwood N."/>
            <person name="Harris S."/>
            <person name="Eisen J.A."/>
        </authorList>
    </citation>
    <scope>NUCLEOTIDE SEQUENCE [LARGE SCALE GENOMIC DNA]</scope>
    <source>
        <strain evidence="4">COT-109 OH1386</strain>
    </source>
</reference>
<dbReference type="SUPFAM" id="SSF160574">
    <property type="entry name" value="BT0923-like"/>
    <property type="match status" value="1"/>
</dbReference>
<evidence type="ECO:0000313" key="4">
    <source>
        <dbReference type="Proteomes" id="UP000030125"/>
    </source>
</evidence>
<feature type="chain" id="PRO_5001956694" description="Putative beta-lactamase-inhibitor-like PepSY-like domain-containing protein" evidence="1">
    <location>
        <begin position="22"/>
        <end position="146"/>
    </location>
</feature>
<dbReference type="eggNOG" id="COG3212">
    <property type="taxonomic scope" value="Bacteria"/>
</dbReference>
<organism evidence="3 4">
    <name type="scientific">Porphyromonas cangingivalis</name>
    <dbReference type="NCBI Taxonomy" id="36874"/>
    <lineage>
        <taxon>Bacteria</taxon>
        <taxon>Pseudomonadati</taxon>
        <taxon>Bacteroidota</taxon>
        <taxon>Bacteroidia</taxon>
        <taxon>Bacteroidales</taxon>
        <taxon>Porphyromonadaceae</taxon>
        <taxon>Porphyromonas</taxon>
    </lineage>
</organism>
<dbReference type="Proteomes" id="UP000030125">
    <property type="component" value="Unassembled WGS sequence"/>
</dbReference>
<evidence type="ECO:0000259" key="2">
    <source>
        <dbReference type="Pfam" id="PF11396"/>
    </source>
</evidence>
<feature type="signal peptide" evidence="1">
    <location>
        <begin position="1"/>
        <end position="21"/>
    </location>
</feature>
<dbReference type="STRING" id="36874.HQ34_05610"/>
<sequence>MARKILLTLMLVASIFMVAKAEDRPIQFEQLPQPAKDFVRKHFNEADVVLVTMDKEVFSTTYDVKLQNGISIDFDKSGRWKEVDGNHLALPAAIIPEKIATFVSSKHTSATIVKIARNKRFYEVELNNDLDLIFDLKTMAFKRYDK</sequence>
<keyword evidence="1" id="KW-0732">Signal</keyword>
<feature type="domain" description="Putative beta-lactamase-inhibitor-like PepSY-like" evidence="2">
    <location>
        <begin position="61"/>
        <end position="137"/>
    </location>
</feature>